<feature type="region of interest" description="Disordered" evidence="1">
    <location>
        <begin position="405"/>
        <end position="433"/>
    </location>
</feature>
<evidence type="ECO:0000256" key="1">
    <source>
        <dbReference type="SAM" id="MobiDB-lite"/>
    </source>
</evidence>
<dbReference type="Gene3D" id="2.40.70.10">
    <property type="entry name" value="Acid Proteases"/>
    <property type="match status" value="1"/>
</dbReference>
<evidence type="ECO:0000313" key="2">
    <source>
        <dbReference type="EMBL" id="KAK7029716.1"/>
    </source>
</evidence>
<organism evidence="2 3">
    <name type="scientific">Favolaschia claudopus</name>
    <dbReference type="NCBI Taxonomy" id="2862362"/>
    <lineage>
        <taxon>Eukaryota</taxon>
        <taxon>Fungi</taxon>
        <taxon>Dikarya</taxon>
        <taxon>Basidiomycota</taxon>
        <taxon>Agaricomycotina</taxon>
        <taxon>Agaricomycetes</taxon>
        <taxon>Agaricomycetidae</taxon>
        <taxon>Agaricales</taxon>
        <taxon>Marasmiineae</taxon>
        <taxon>Mycenaceae</taxon>
        <taxon>Favolaschia</taxon>
    </lineage>
</organism>
<dbReference type="InterPro" id="IPR021109">
    <property type="entry name" value="Peptidase_aspartic_dom_sf"/>
</dbReference>
<sequence>MAEGPETFGIALQIPALTLENVLADAIRTGRRYSTRFVAIPNTSAAPAPIESSSALTQTIPSPSKDMLANTQPAVDRTPTSSATYDQWNMTVAHTTGVGAQVIGTLIFGDKRNPARRNSRHFPVAYDLGSNDTWVFDIKLESTSNPPTGSPHGDANPLFWVDFEGRTTTVDKGTLHSANYGDGSSVKFESRRDYVYFPPWNPPSQEPNKAWVLVTFGVATEITQAFEQFPASGIVGLGRRLRKKAPNKPMTLFEQVRKHLAAQEFTIMLSFSFGSGFEFTLHSSPFWFVDDEFAQDCYVKIKGARRREDPNAQPGYYVVPQKADNDPPWPTVELSIGGPMMALELWTLPEMAMTHVGTELYHFGAIQPKSLLFSSSRVSWTGPDVIGRVLLVSMEVVFQMPEDGPHTISWRTKPTKAAGPGPSSDPPMNVNFS</sequence>
<reference evidence="2 3" key="1">
    <citation type="journal article" date="2024" name="J Genomics">
        <title>Draft genome sequencing and assembly of Favolaschia claudopus CIRM-BRFM 2984 isolated from oak limbs.</title>
        <authorList>
            <person name="Navarro D."/>
            <person name="Drula E."/>
            <person name="Chaduli D."/>
            <person name="Cazenave R."/>
            <person name="Ahrendt S."/>
            <person name="Wang J."/>
            <person name="Lipzen A."/>
            <person name="Daum C."/>
            <person name="Barry K."/>
            <person name="Grigoriev I.V."/>
            <person name="Favel A."/>
            <person name="Rosso M.N."/>
            <person name="Martin F."/>
        </authorList>
    </citation>
    <scope>NUCLEOTIDE SEQUENCE [LARGE SCALE GENOMIC DNA]</scope>
    <source>
        <strain evidence="2 3">CIRM-BRFM 2984</strain>
    </source>
</reference>
<comment type="caution">
    <text evidence="2">The sequence shown here is derived from an EMBL/GenBank/DDBJ whole genome shotgun (WGS) entry which is preliminary data.</text>
</comment>
<dbReference type="EMBL" id="JAWWNJ010000026">
    <property type="protein sequence ID" value="KAK7029716.1"/>
    <property type="molecule type" value="Genomic_DNA"/>
</dbReference>
<proteinExistence type="predicted"/>
<protein>
    <submittedName>
        <fullName evidence="2">Uncharacterized protein</fullName>
    </submittedName>
</protein>
<keyword evidence="3" id="KW-1185">Reference proteome</keyword>
<dbReference type="AlphaFoldDB" id="A0AAW0BTR5"/>
<evidence type="ECO:0000313" key="3">
    <source>
        <dbReference type="Proteomes" id="UP001362999"/>
    </source>
</evidence>
<gene>
    <name evidence="2" type="ORF">R3P38DRAFT_2775098</name>
</gene>
<dbReference type="Proteomes" id="UP001362999">
    <property type="component" value="Unassembled WGS sequence"/>
</dbReference>
<accession>A0AAW0BTR5</accession>
<name>A0AAW0BTR5_9AGAR</name>
<dbReference type="SUPFAM" id="SSF50630">
    <property type="entry name" value="Acid proteases"/>
    <property type="match status" value="1"/>
</dbReference>